<evidence type="ECO:0000256" key="1">
    <source>
        <dbReference type="SAM" id="SignalP"/>
    </source>
</evidence>
<gene>
    <name evidence="2" type="ORF">BC792_13016</name>
</gene>
<reference evidence="2 3" key="1">
    <citation type="submission" date="2019-07" db="EMBL/GenBank/DDBJ databases">
        <title>Genomic Encyclopedia of Archaeal and Bacterial Type Strains, Phase II (KMG-II): from individual species to whole genera.</title>
        <authorList>
            <person name="Goeker M."/>
        </authorList>
    </citation>
    <scope>NUCLEOTIDE SEQUENCE [LARGE SCALE GENOMIC DNA]</scope>
    <source>
        <strain evidence="2 3">DSM 18850</strain>
    </source>
</reference>
<accession>A0A5S5CYU0</accession>
<evidence type="ECO:0008006" key="4">
    <source>
        <dbReference type="Google" id="ProtNLM"/>
    </source>
</evidence>
<sequence length="907" mass="102371">MKKLSVLFFAIFLIFQSTHIAAQQLPTIPINTVVEKVQKYFGVYPVEKVHLHFDKPYYAVGDTLWLKAYLNHNLYEYSPSKIVYVEMLTSKDSLIQTLRIPLKNNGGKGQLVLDPQFIAQDNYRFRAYTKWMANFDQSYFYNKVVPIGDAINKKLGAEISFKPESNTKTKATLQFRDRSGNLLGRRKLTWEAIDGWDPFDKGKAETDDMGRVTLNLTIKEREYLKKGRLIVKIDGDKLEPALVGNYSLQHALWDADVQFFPEGGDLVAGVSKKLAFKAVNSSGKGEKITGKIYDSKKKEVASFSDGAFGMGSIDFIPVAGETYKATVEFENGQQRTYDLPAVKEEGINIVLHNEDETTLQLGLVANDAYYEKMTNQPFYVLGQSNGHLVYAAQATLKNSSILISIPKEKLPNGIVQITLMQPDGKPISERLVFNQSQPLLDISVKTDKSDYKQKEAVKLSIHVPPKDSLSGNFSVAVIDETKVPHNDDNELGILSNFLLTSDLKGYVEQPNYYFNAKNENRKEALDALLMTQGFRRFSYDDLIAEKLPQVQFFPEQGISLAGTLRLNTGRPYPNGGLLLSVPSRNIRKDTYTDNSGRFAFENLVFPDSSKVTISARGNDNFRSLVIHMDPTYFPGIDQGNPYTSDNIQNIDQEMKAYLTNSKNEYRTSILIDEIEVTGVQRKLVTSKEFSALSGLSMPEHRIEAERLSGCNVLTMCLSTLLTGITYDNQTLKYYITRNYNQGSRVPVQFFLNGMPIDEPSLNSIQPTEIEAIEIFLRDELGTVSRTYQNDGVVSIMTKKNDQKKQPRMSLAEIESLLPKTNIIDMMPLGYVKERQFYSPKYATPESKNTNDYRTTVYWNPEIVPDGQGNAVVEFYNADGNGKYKVVVEGQDQAGNIGRTIYHYNVTR</sequence>
<evidence type="ECO:0000313" key="3">
    <source>
        <dbReference type="Proteomes" id="UP000325105"/>
    </source>
</evidence>
<comment type="caution">
    <text evidence="2">The sequence shown here is derived from an EMBL/GenBank/DDBJ whole genome shotgun (WGS) entry which is preliminary data.</text>
</comment>
<dbReference type="Proteomes" id="UP000325105">
    <property type="component" value="Unassembled WGS sequence"/>
</dbReference>
<keyword evidence="1" id="KW-0732">Signal</keyword>
<name>A0A5S5CYU0_9SPHI</name>
<feature type="signal peptide" evidence="1">
    <location>
        <begin position="1"/>
        <end position="22"/>
    </location>
</feature>
<protein>
    <recommendedName>
        <fullName evidence="4">Carboxypeptidase regulatory-like domain-containing protein</fullName>
    </recommendedName>
</protein>
<evidence type="ECO:0000313" key="2">
    <source>
        <dbReference type="EMBL" id="TYP88715.1"/>
    </source>
</evidence>
<keyword evidence="3" id="KW-1185">Reference proteome</keyword>
<dbReference type="AlphaFoldDB" id="A0A5S5CYU0"/>
<proteinExistence type="predicted"/>
<feature type="chain" id="PRO_5024303928" description="Carboxypeptidase regulatory-like domain-containing protein" evidence="1">
    <location>
        <begin position="23"/>
        <end position="907"/>
    </location>
</feature>
<organism evidence="2 3">
    <name type="scientific">Sphingobacterium allocomposti</name>
    <dbReference type="NCBI Taxonomy" id="415956"/>
    <lineage>
        <taxon>Bacteria</taxon>
        <taxon>Pseudomonadati</taxon>
        <taxon>Bacteroidota</taxon>
        <taxon>Sphingobacteriia</taxon>
        <taxon>Sphingobacteriales</taxon>
        <taxon>Sphingobacteriaceae</taxon>
        <taxon>Sphingobacterium</taxon>
    </lineage>
</organism>
<dbReference type="RefSeq" id="WP_148910195.1">
    <property type="nucleotide sequence ID" value="NZ_VNHX01000030.1"/>
</dbReference>
<dbReference type="OrthoDB" id="609485at2"/>
<dbReference type="EMBL" id="VNHX01000030">
    <property type="protein sequence ID" value="TYP88715.1"/>
    <property type="molecule type" value="Genomic_DNA"/>
</dbReference>